<evidence type="ECO:0000313" key="5">
    <source>
        <dbReference type="Proteomes" id="UP000629596"/>
    </source>
</evidence>
<organism evidence="3 4">
    <name type="scientific">Parabacteroides acidifaciens</name>
    <dbReference type="NCBI Taxonomy" id="2290935"/>
    <lineage>
        <taxon>Bacteria</taxon>
        <taxon>Pseudomonadati</taxon>
        <taxon>Bacteroidota</taxon>
        <taxon>Bacteroidia</taxon>
        <taxon>Bacteroidales</taxon>
        <taxon>Tannerellaceae</taxon>
        <taxon>Parabacteroides</taxon>
    </lineage>
</organism>
<dbReference type="PANTHER" id="PTHR43852:SF2">
    <property type="entry name" value="PROTEIN ADENYLYLTRANSFERASE MNTA"/>
    <property type="match status" value="1"/>
</dbReference>
<dbReference type="InterPro" id="IPR052930">
    <property type="entry name" value="TA_antitoxin_MntA"/>
</dbReference>
<name>A0A3D8HHR6_9BACT</name>
<evidence type="ECO:0000313" key="2">
    <source>
        <dbReference type="EMBL" id="MBC8600933.1"/>
    </source>
</evidence>
<evidence type="ECO:0000313" key="3">
    <source>
        <dbReference type="EMBL" id="RDU50413.1"/>
    </source>
</evidence>
<dbReference type="CDD" id="cd05403">
    <property type="entry name" value="NT_KNTase_like"/>
    <property type="match status" value="1"/>
</dbReference>
<dbReference type="AlphaFoldDB" id="A0A3D8HHR6"/>
<dbReference type="Pfam" id="PF18765">
    <property type="entry name" value="Polbeta"/>
    <property type="match status" value="1"/>
</dbReference>
<protein>
    <submittedName>
        <fullName evidence="3">Nucleotidyltransferase domain-containing protein</fullName>
    </submittedName>
</protein>
<feature type="domain" description="Polymerase beta nucleotidyltransferase" evidence="1">
    <location>
        <begin position="19"/>
        <end position="105"/>
    </location>
</feature>
<proteinExistence type="predicted"/>
<dbReference type="GO" id="GO:0016740">
    <property type="term" value="F:transferase activity"/>
    <property type="evidence" value="ECO:0007669"/>
    <property type="project" value="UniProtKB-KW"/>
</dbReference>
<dbReference type="EMBL" id="QREV01000006">
    <property type="protein sequence ID" value="RDU50413.1"/>
    <property type="molecule type" value="Genomic_DNA"/>
</dbReference>
<dbReference type="Gene3D" id="3.30.460.10">
    <property type="entry name" value="Beta Polymerase, domain 2"/>
    <property type="match status" value="1"/>
</dbReference>
<dbReference type="SUPFAM" id="SSF81301">
    <property type="entry name" value="Nucleotidyltransferase"/>
    <property type="match status" value="1"/>
</dbReference>
<sequence>MAGDTIIRLGLTPGHKEIINRICSQYPHVEEVIVFGSRAKGNYKPGSDIDLAIKGSNLTREDLCSLAGAFEESLLPFFVDLLSYSSITNPDLKAHIDRVGITIYKQ</sequence>
<dbReference type="InterPro" id="IPR043519">
    <property type="entry name" value="NT_sf"/>
</dbReference>
<comment type="caution">
    <text evidence="3">The sequence shown here is derived from an EMBL/GenBank/DDBJ whole genome shotgun (WGS) entry which is preliminary data.</text>
</comment>
<evidence type="ECO:0000259" key="1">
    <source>
        <dbReference type="Pfam" id="PF18765"/>
    </source>
</evidence>
<dbReference type="Proteomes" id="UP000256321">
    <property type="component" value="Unassembled WGS sequence"/>
</dbReference>
<dbReference type="RefSeq" id="WP_115498451.1">
    <property type="nucleotide sequence ID" value="NZ_JACRTI010000006.1"/>
</dbReference>
<reference evidence="2 5" key="2">
    <citation type="submission" date="2020-08" db="EMBL/GenBank/DDBJ databases">
        <title>Genome public.</title>
        <authorList>
            <person name="Liu C."/>
            <person name="Sun Q."/>
        </authorList>
    </citation>
    <scope>NUCLEOTIDE SEQUENCE [LARGE SCALE GENOMIC DNA]</scope>
    <source>
        <strain evidence="2 5">426_9</strain>
    </source>
</reference>
<evidence type="ECO:0000313" key="4">
    <source>
        <dbReference type="Proteomes" id="UP000256321"/>
    </source>
</evidence>
<keyword evidence="5" id="KW-1185">Reference proteome</keyword>
<keyword evidence="3" id="KW-0808">Transferase</keyword>
<dbReference type="EMBL" id="JACRTI010000006">
    <property type="protein sequence ID" value="MBC8600933.1"/>
    <property type="molecule type" value="Genomic_DNA"/>
</dbReference>
<gene>
    <name evidence="3" type="ORF">DWU89_04330</name>
    <name evidence="2" type="ORF">H8784_04265</name>
</gene>
<accession>A0A3D8HHR6</accession>
<reference evidence="3 4" key="1">
    <citation type="submission" date="2018-07" db="EMBL/GenBank/DDBJ databases">
        <title>Parabacteroides acidifaciens nov. sp., isolated from human feces.</title>
        <authorList>
            <person name="Wang Y.J."/>
        </authorList>
    </citation>
    <scope>NUCLEOTIDE SEQUENCE [LARGE SCALE GENOMIC DNA]</scope>
    <source>
        <strain evidence="3 4">426-9</strain>
    </source>
</reference>
<dbReference type="InterPro" id="IPR041633">
    <property type="entry name" value="Polbeta"/>
</dbReference>
<dbReference type="PANTHER" id="PTHR43852">
    <property type="entry name" value="NUCLEOTIDYLTRANSFERASE"/>
    <property type="match status" value="1"/>
</dbReference>
<dbReference type="Proteomes" id="UP000629596">
    <property type="component" value="Unassembled WGS sequence"/>
</dbReference>